<evidence type="ECO:0000313" key="3">
    <source>
        <dbReference type="Proteomes" id="UP000475545"/>
    </source>
</evidence>
<sequence>MQRGGSEASGRRPNHGDSKFPKRIKGKLEVKRLVGILVCALISVTLGCSDQDVSSAEDSPSSINNSDNTTQIRQTDDNGKPLPFTNKFGKRWNSSNDGTTYESCTSVTESTAISQGLDPASVKDAATVNGQTLRGCAWKFADPEMRNWSAHQMVADFSGLEQYRRDNSFFEWFPDSQISGRTVGIASLNAGDCFTYVQSMGSGVITGITVGSLPKPPLTEICQRAIDLTKATIDKIPE</sequence>
<dbReference type="AlphaFoldDB" id="A0A6L7GST5"/>
<proteinExistence type="predicted"/>
<gene>
    <name evidence="2" type="ORF">GIY30_14165</name>
</gene>
<dbReference type="Pfam" id="PF12079">
    <property type="entry name" value="DUF3558"/>
    <property type="match status" value="1"/>
</dbReference>
<organism evidence="2 3">
    <name type="scientific">Gordonia mangrovi</name>
    <dbReference type="NCBI Taxonomy" id="2665643"/>
    <lineage>
        <taxon>Bacteria</taxon>
        <taxon>Bacillati</taxon>
        <taxon>Actinomycetota</taxon>
        <taxon>Actinomycetes</taxon>
        <taxon>Mycobacteriales</taxon>
        <taxon>Gordoniaceae</taxon>
        <taxon>Gordonia</taxon>
    </lineage>
</organism>
<evidence type="ECO:0000313" key="2">
    <source>
        <dbReference type="EMBL" id="MXP22487.1"/>
    </source>
</evidence>
<reference evidence="2 3" key="1">
    <citation type="submission" date="2019-11" db="EMBL/GenBank/DDBJ databases">
        <title>Gordonia sp. nov., a novel actinobacterium isolated from mangrove soil in Hainan.</title>
        <authorList>
            <person name="Huang X."/>
            <person name="Xie Y."/>
            <person name="Chu X."/>
            <person name="Xiao K."/>
        </authorList>
    </citation>
    <scope>NUCLEOTIDE SEQUENCE [LARGE SCALE GENOMIC DNA]</scope>
    <source>
        <strain evidence="2 3">HNM0687</strain>
    </source>
</reference>
<protein>
    <submittedName>
        <fullName evidence="2">DUF3558 domain-containing protein</fullName>
    </submittedName>
</protein>
<feature type="compositionally biased region" description="Polar residues" evidence="1">
    <location>
        <begin position="51"/>
        <end position="73"/>
    </location>
</feature>
<name>A0A6L7GST5_9ACTN</name>
<feature type="compositionally biased region" description="Basic and acidic residues" evidence="1">
    <location>
        <begin position="14"/>
        <end position="23"/>
    </location>
</feature>
<evidence type="ECO:0000256" key="1">
    <source>
        <dbReference type="SAM" id="MobiDB-lite"/>
    </source>
</evidence>
<dbReference type="Proteomes" id="UP000475545">
    <property type="component" value="Unassembled WGS sequence"/>
</dbReference>
<feature type="region of interest" description="Disordered" evidence="1">
    <location>
        <begin position="1"/>
        <end position="23"/>
    </location>
</feature>
<keyword evidence="3" id="KW-1185">Reference proteome</keyword>
<dbReference type="InterPro" id="IPR024520">
    <property type="entry name" value="DUF3558"/>
</dbReference>
<dbReference type="EMBL" id="WMBR01000003">
    <property type="protein sequence ID" value="MXP22487.1"/>
    <property type="molecule type" value="Genomic_DNA"/>
</dbReference>
<comment type="caution">
    <text evidence="2">The sequence shown here is derived from an EMBL/GenBank/DDBJ whole genome shotgun (WGS) entry which is preliminary data.</text>
</comment>
<accession>A0A6L7GST5</accession>
<feature type="region of interest" description="Disordered" evidence="1">
    <location>
        <begin position="51"/>
        <end position="89"/>
    </location>
</feature>